<gene>
    <name evidence="1" type="ORF">AMD01_18160</name>
</gene>
<accession>A0A0M0KW45</accession>
<dbReference type="Proteomes" id="UP000037558">
    <property type="component" value="Unassembled WGS sequence"/>
</dbReference>
<comment type="caution">
    <text evidence="1">The sequence shown here is derived from an EMBL/GenBank/DDBJ whole genome shotgun (WGS) entry which is preliminary data.</text>
</comment>
<protein>
    <submittedName>
        <fullName evidence="1">Uncharacterized protein</fullName>
    </submittedName>
</protein>
<organism evidence="1 2">
    <name type="scientific">Priestia koreensis</name>
    <dbReference type="NCBI Taxonomy" id="284581"/>
    <lineage>
        <taxon>Bacteria</taxon>
        <taxon>Bacillati</taxon>
        <taxon>Bacillota</taxon>
        <taxon>Bacilli</taxon>
        <taxon>Bacillales</taxon>
        <taxon>Bacillaceae</taxon>
        <taxon>Priestia</taxon>
    </lineage>
</organism>
<dbReference type="EMBL" id="LILC01000023">
    <property type="protein sequence ID" value="KOO43045.1"/>
    <property type="molecule type" value="Genomic_DNA"/>
</dbReference>
<dbReference type="STRING" id="284581.AMD01_18160"/>
<name>A0A0M0KW45_9BACI</name>
<proteinExistence type="predicted"/>
<dbReference type="PATRIC" id="fig|284581.3.peg.3146"/>
<evidence type="ECO:0000313" key="2">
    <source>
        <dbReference type="Proteomes" id="UP000037558"/>
    </source>
</evidence>
<dbReference type="InterPro" id="IPR057807">
    <property type="entry name" value="YxiF"/>
</dbReference>
<keyword evidence="2" id="KW-1185">Reference proteome</keyword>
<dbReference type="AlphaFoldDB" id="A0A0M0KW45"/>
<evidence type="ECO:0000313" key="1">
    <source>
        <dbReference type="EMBL" id="KOO43045.1"/>
    </source>
</evidence>
<dbReference type="Pfam" id="PF24715">
    <property type="entry name" value="YxiF"/>
    <property type="match status" value="1"/>
</dbReference>
<reference evidence="2" key="1">
    <citation type="submission" date="2015-08" db="EMBL/GenBank/DDBJ databases">
        <title>Fjat-14210 dsm16467.</title>
        <authorList>
            <person name="Liu B."/>
            <person name="Wang J."/>
            <person name="Zhu Y."/>
            <person name="Liu G."/>
            <person name="Chen Q."/>
            <person name="Chen Z."/>
            <person name="Lan J."/>
            <person name="Che J."/>
            <person name="Ge C."/>
            <person name="Shi H."/>
            <person name="Pan Z."/>
            <person name="Liu X."/>
        </authorList>
    </citation>
    <scope>NUCLEOTIDE SEQUENCE [LARGE SCALE GENOMIC DNA]</scope>
    <source>
        <strain evidence="2">DSM 16467</strain>
    </source>
</reference>
<sequence>MVNVNEVFSYLNEIMELTKFLVGYGDFILVAEDEIQPGGKKSGPATILTDPNTGTKFRIHATPGEGTLYFKVQNNGGNYLNQTGGFPSNATKKELGTREKMVEMLKLLGEEAASMK</sequence>